<evidence type="ECO:0000256" key="1">
    <source>
        <dbReference type="SAM" id="MobiDB-lite"/>
    </source>
</evidence>
<feature type="region of interest" description="Disordered" evidence="1">
    <location>
        <begin position="215"/>
        <end position="241"/>
    </location>
</feature>
<organism evidence="3 4">
    <name type="scientific">Streptomyces badius</name>
    <dbReference type="NCBI Taxonomy" id="1941"/>
    <lineage>
        <taxon>Bacteria</taxon>
        <taxon>Bacillati</taxon>
        <taxon>Actinomycetota</taxon>
        <taxon>Actinomycetes</taxon>
        <taxon>Kitasatosporales</taxon>
        <taxon>Streptomycetaceae</taxon>
        <taxon>Streptomyces</taxon>
    </lineage>
</organism>
<comment type="caution">
    <text evidence="3">The sequence shown here is derived from an EMBL/GenBank/DDBJ whole genome shotgun (WGS) entry which is preliminary data.</text>
</comment>
<evidence type="ECO:0000313" key="3">
    <source>
        <dbReference type="EMBL" id="GGS63958.1"/>
    </source>
</evidence>
<dbReference type="Gene3D" id="3.40.80.10">
    <property type="entry name" value="Peptidoglycan recognition protein-like"/>
    <property type="match status" value="1"/>
</dbReference>
<dbReference type="Pfam" id="PF01510">
    <property type="entry name" value="Amidase_2"/>
    <property type="match status" value="1"/>
</dbReference>
<evidence type="ECO:0000259" key="2">
    <source>
        <dbReference type="SMART" id="SM00644"/>
    </source>
</evidence>
<reference evidence="4" key="1">
    <citation type="journal article" date="2019" name="Int. J. Syst. Evol. Microbiol.">
        <title>The Global Catalogue of Microorganisms (GCM) 10K type strain sequencing project: providing services to taxonomists for standard genome sequencing and annotation.</title>
        <authorList>
            <consortium name="The Broad Institute Genomics Platform"/>
            <consortium name="The Broad Institute Genome Sequencing Center for Infectious Disease"/>
            <person name="Wu L."/>
            <person name="Ma J."/>
        </authorList>
    </citation>
    <scope>NUCLEOTIDE SEQUENCE [LARGE SCALE GENOMIC DNA]</scope>
    <source>
        <strain evidence="4">JCM 4350</strain>
    </source>
</reference>
<dbReference type="CDD" id="cd06583">
    <property type="entry name" value="PGRP"/>
    <property type="match status" value="1"/>
</dbReference>
<dbReference type="InterPro" id="IPR036505">
    <property type="entry name" value="Amidase/PGRP_sf"/>
</dbReference>
<accession>A0ABQ2TDS5</accession>
<dbReference type="SUPFAM" id="SSF55846">
    <property type="entry name" value="N-acetylmuramoyl-L-alanine amidase-like"/>
    <property type="match status" value="1"/>
</dbReference>
<protein>
    <recommendedName>
        <fullName evidence="2">N-acetylmuramoyl-L-alanine amidase domain-containing protein</fullName>
    </recommendedName>
</protein>
<name>A0ABQ2TDS5_STRBA</name>
<dbReference type="Proteomes" id="UP000659767">
    <property type="component" value="Unassembled WGS sequence"/>
</dbReference>
<keyword evidence="4" id="KW-1185">Reference proteome</keyword>
<gene>
    <name evidence="3" type="ORF">GCM10010253_43670</name>
</gene>
<dbReference type="SMART" id="SM00644">
    <property type="entry name" value="Ami_2"/>
    <property type="match status" value="1"/>
</dbReference>
<dbReference type="InterPro" id="IPR002502">
    <property type="entry name" value="Amidase_domain"/>
</dbReference>
<sequence>MAGPLSPDRLLSALRAEGLKVVEYKSWRAHRRPASTGSFGPINGVMLHHTVTTGTSGSVALCYNGHSALPGPLCHGVIDKDGTVYLVSAGRANHAGRGDDDVLRQVQNESYDRGKTLTPNEANTDGNTHFYGFECINLGNGKDPWPAVQRDAMVRASAAILRAYGGPAKGWTARSVIGHREWQPGKIDPRTGQGGVDVAPPVLRGLIDERLAHAASWSPGGKTPAPTTPVPTTPPKESTVMPLSTDDVARIWKTDGILPAPSTAAPGNTHWTADSYVRDIHARVRAVQGALDATNATIRAMAEALAARDDAVDVDNLIQVIETRLEGVRVRLEMES</sequence>
<dbReference type="RefSeq" id="WP_199888907.1">
    <property type="nucleotide sequence ID" value="NZ_BMSZ01000012.1"/>
</dbReference>
<feature type="domain" description="N-acetylmuramoyl-L-alanine amidase" evidence="2">
    <location>
        <begin position="26"/>
        <end position="190"/>
    </location>
</feature>
<dbReference type="EMBL" id="BMSZ01000012">
    <property type="protein sequence ID" value="GGS63958.1"/>
    <property type="molecule type" value="Genomic_DNA"/>
</dbReference>
<evidence type="ECO:0000313" key="4">
    <source>
        <dbReference type="Proteomes" id="UP000659767"/>
    </source>
</evidence>
<proteinExistence type="predicted"/>